<reference evidence="1" key="1">
    <citation type="submission" date="2023-04" db="EMBL/GenBank/DDBJ databases">
        <authorList>
            <person name="Vijverberg K."/>
            <person name="Xiong W."/>
            <person name="Schranz E."/>
        </authorList>
    </citation>
    <scope>NUCLEOTIDE SEQUENCE</scope>
</reference>
<keyword evidence="2" id="KW-1185">Reference proteome</keyword>
<accession>A0AA35ZVY1</accession>
<dbReference type="AlphaFoldDB" id="A0AA35ZVY1"/>
<protein>
    <submittedName>
        <fullName evidence="1">Uncharacterized protein</fullName>
    </submittedName>
</protein>
<evidence type="ECO:0000313" key="2">
    <source>
        <dbReference type="Proteomes" id="UP001177003"/>
    </source>
</evidence>
<dbReference type="EMBL" id="OX465084">
    <property type="protein sequence ID" value="CAI9299373.1"/>
    <property type="molecule type" value="Genomic_DNA"/>
</dbReference>
<evidence type="ECO:0000313" key="1">
    <source>
        <dbReference type="EMBL" id="CAI9299373.1"/>
    </source>
</evidence>
<name>A0AA35ZVY1_LACSI</name>
<proteinExistence type="predicted"/>
<dbReference type="Proteomes" id="UP001177003">
    <property type="component" value="Chromosome 8"/>
</dbReference>
<sequence length="98" mass="11347">MQEPIVTLFSSESTKVETTIQEEEDDNDNVMVSFDDLQSDHDEEDIPDELIMSIADATTRLIENLTTFKKEYLNDLHVKVEKDEIVFLKTPFKNGFEC</sequence>
<organism evidence="1 2">
    <name type="scientific">Lactuca saligna</name>
    <name type="common">Willowleaf lettuce</name>
    <dbReference type="NCBI Taxonomy" id="75948"/>
    <lineage>
        <taxon>Eukaryota</taxon>
        <taxon>Viridiplantae</taxon>
        <taxon>Streptophyta</taxon>
        <taxon>Embryophyta</taxon>
        <taxon>Tracheophyta</taxon>
        <taxon>Spermatophyta</taxon>
        <taxon>Magnoliopsida</taxon>
        <taxon>eudicotyledons</taxon>
        <taxon>Gunneridae</taxon>
        <taxon>Pentapetalae</taxon>
        <taxon>asterids</taxon>
        <taxon>campanulids</taxon>
        <taxon>Asterales</taxon>
        <taxon>Asteraceae</taxon>
        <taxon>Cichorioideae</taxon>
        <taxon>Cichorieae</taxon>
        <taxon>Lactucinae</taxon>
        <taxon>Lactuca</taxon>
    </lineage>
</organism>
<gene>
    <name evidence="1" type="ORF">LSALG_LOCUS38085</name>
</gene>